<evidence type="ECO:0008006" key="3">
    <source>
        <dbReference type="Google" id="ProtNLM"/>
    </source>
</evidence>
<accession>A0ABW0KRZ9</accession>
<sequence>MTRLSILLLLLLWLQPVSSRASFPLISLRVRVHLMQSVTNPRLQTTLTEKEVVNLFEEVNAIWGQAGIRFDLEAIDSLQALDLAPKRWFVKDRNWVKSAIPTNRFSPSAIDMCFVKDMGPNGFFYGEPVVVCENPEFHKVSGGAKNPVARVAAHELGHVLHLQHRQEVTNLMASGKNGISLNAQEIRDARKRALEILGQMPQS</sequence>
<dbReference type="RefSeq" id="WP_377168019.1">
    <property type="nucleotide sequence ID" value="NZ_JBHSMQ010000005.1"/>
</dbReference>
<comment type="caution">
    <text evidence="1">The sequence shown here is derived from an EMBL/GenBank/DDBJ whole genome shotgun (WGS) entry which is preliminary data.</text>
</comment>
<dbReference type="Gene3D" id="3.40.390.10">
    <property type="entry name" value="Collagenase (Catalytic Domain)"/>
    <property type="match status" value="1"/>
</dbReference>
<dbReference type="Proteomes" id="UP001596052">
    <property type="component" value="Unassembled WGS sequence"/>
</dbReference>
<evidence type="ECO:0000313" key="1">
    <source>
        <dbReference type="EMBL" id="MFC5456104.1"/>
    </source>
</evidence>
<keyword evidence="2" id="KW-1185">Reference proteome</keyword>
<gene>
    <name evidence="1" type="ORF">ACFQDI_14670</name>
</gene>
<proteinExistence type="predicted"/>
<dbReference type="InterPro" id="IPR024079">
    <property type="entry name" value="MetalloPept_cat_dom_sf"/>
</dbReference>
<name>A0ABW0KRZ9_9BACT</name>
<dbReference type="EMBL" id="JBHSMQ010000005">
    <property type="protein sequence ID" value="MFC5456104.1"/>
    <property type="molecule type" value="Genomic_DNA"/>
</dbReference>
<evidence type="ECO:0000313" key="2">
    <source>
        <dbReference type="Proteomes" id="UP001596052"/>
    </source>
</evidence>
<organism evidence="1 2">
    <name type="scientific">Prosthecobacter fluviatilis</name>
    <dbReference type="NCBI Taxonomy" id="445931"/>
    <lineage>
        <taxon>Bacteria</taxon>
        <taxon>Pseudomonadati</taxon>
        <taxon>Verrucomicrobiota</taxon>
        <taxon>Verrucomicrobiia</taxon>
        <taxon>Verrucomicrobiales</taxon>
        <taxon>Verrucomicrobiaceae</taxon>
        <taxon>Prosthecobacter</taxon>
    </lineage>
</organism>
<protein>
    <recommendedName>
        <fullName evidence="3">Matrixin</fullName>
    </recommendedName>
</protein>
<dbReference type="SUPFAM" id="SSF55486">
    <property type="entry name" value="Metalloproteases ('zincins'), catalytic domain"/>
    <property type="match status" value="1"/>
</dbReference>
<reference evidence="2" key="1">
    <citation type="journal article" date="2019" name="Int. J. Syst. Evol. Microbiol.">
        <title>The Global Catalogue of Microorganisms (GCM) 10K type strain sequencing project: providing services to taxonomists for standard genome sequencing and annotation.</title>
        <authorList>
            <consortium name="The Broad Institute Genomics Platform"/>
            <consortium name="The Broad Institute Genome Sequencing Center for Infectious Disease"/>
            <person name="Wu L."/>
            <person name="Ma J."/>
        </authorList>
    </citation>
    <scope>NUCLEOTIDE SEQUENCE [LARGE SCALE GENOMIC DNA]</scope>
    <source>
        <strain evidence="2">CGMCC 4.1469</strain>
    </source>
</reference>